<comment type="subcellular location">
    <subcellularLocation>
        <location evidence="1">Cytoplasm</location>
        <location evidence="1">Cytoskeleton</location>
        <location evidence="1">Cilium axoneme</location>
    </subcellularLocation>
</comment>
<dbReference type="GO" id="GO:0005930">
    <property type="term" value="C:axoneme"/>
    <property type="evidence" value="ECO:0007669"/>
    <property type="project" value="UniProtKB-SubCell"/>
</dbReference>
<comment type="caution">
    <text evidence="2">The sequence shown here is derived from an EMBL/GenBank/DDBJ whole genome shotgun (WGS) entry which is preliminary data.</text>
</comment>
<feature type="non-terminal residue" evidence="2">
    <location>
        <position position="83"/>
    </location>
</feature>
<gene>
    <name evidence="2" type="ORF">HaLaN_27917</name>
</gene>
<organism evidence="2 3">
    <name type="scientific">Haematococcus lacustris</name>
    <name type="common">Green alga</name>
    <name type="synonym">Haematococcus pluvialis</name>
    <dbReference type="NCBI Taxonomy" id="44745"/>
    <lineage>
        <taxon>Eukaryota</taxon>
        <taxon>Viridiplantae</taxon>
        <taxon>Chlorophyta</taxon>
        <taxon>core chlorophytes</taxon>
        <taxon>Chlorophyceae</taxon>
        <taxon>CS clade</taxon>
        <taxon>Chlamydomonadales</taxon>
        <taxon>Haematococcaceae</taxon>
        <taxon>Haematococcus</taxon>
    </lineage>
</organism>
<name>A0A6A0AAA2_HAELA</name>
<dbReference type="Pfam" id="PF13516">
    <property type="entry name" value="LRR_6"/>
    <property type="match status" value="1"/>
</dbReference>
<evidence type="ECO:0000313" key="2">
    <source>
        <dbReference type="EMBL" id="GFH29281.1"/>
    </source>
</evidence>
<keyword evidence="3" id="KW-1185">Reference proteome</keyword>
<proteinExistence type="predicted"/>
<reference evidence="2 3" key="1">
    <citation type="submission" date="2020-02" db="EMBL/GenBank/DDBJ databases">
        <title>Draft genome sequence of Haematococcus lacustris strain NIES-144.</title>
        <authorList>
            <person name="Morimoto D."/>
            <person name="Nakagawa S."/>
            <person name="Yoshida T."/>
            <person name="Sawayama S."/>
        </authorList>
    </citation>
    <scope>NUCLEOTIDE SEQUENCE [LARGE SCALE GENOMIC DNA]</scope>
    <source>
        <strain evidence="2 3">NIES-144</strain>
    </source>
</reference>
<dbReference type="EMBL" id="BLLF01004272">
    <property type="protein sequence ID" value="GFH29281.1"/>
    <property type="molecule type" value="Genomic_DNA"/>
</dbReference>
<dbReference type="InterPro" id="IPR001611">
    <property type="entry name" value="Leu-rich_rpt"/>
</dbReference>
<evidence type="ECO:0000256" key="1">
    <source>
        <dbReference type="ARBA" id="ARBA00004430"/>
    </source>
</evidence>
<dbReference type="InterPro" id="IPR032675">
    <property type="entry name" value="LRR_dom_sf"/>
</dbReference>
<dbReference type="Proteomes" id="UP000485058">
    <property type="component" value="Unassembled WGS sequence"/>
</dbReference>
<dbReference type="Gene3D" id="3.80.10.10">
    <property type="entry name" value="Ribonuclease Inhibitor"/>
    <property type="match status" value="1"/>
</dbReference>
<feature type="non-terminal residue" evidence="2">
    <location>
        <position position="1"/>
    </location>
</feature>
<protein>
    <submittedName>
        <fullName evidence="2">Uncharacterized protein</fullName>
    </submittedName>
</protein>
<sequence>GSDIGRGGALQALVGNRQLTRLDLSHTRVGDAGAKALCDALQVNPVLQVCDLTGSSVDKSWLKLVANIITGRSKSGGHKVPEY</sequence>
<accession>A0A6A0AAA2</accession>
<dbReference type="SMART" id="SM00368">
    <property type="entry name" value="LRR_RI"/>
    <property type="match status" value="1"/>
</dbReference>
<dbReference type="AlphaFoldDB" id="A0A6A0AAA2"/>
<evidence type="ECO:0000313" key="3">
    <source>
        <dbReference type="Proteomes" id="UP000485058"/>
    </source>
</evidence>
<dbReference type="SUPFAM" id="SSF52047">
    <property type="entry name" value="RNI-like"/>
    <property type="match status" value="1"/>
</dbReference>